<dbReference type="InterPro" id="IPR037185">
    <property type="entry name" value="EmrE-like"/>
</dbReference>
<feature type="transmembrane region" description="Helical" evidence="6">
    <location>
        <begin position="111"/>
        <end position="132"/>
    </location>
</feature>
<gene>
    <name evidence="8" type="ORF">HH303_08840</name>
</gene>
<keyword evidence="4 6" id="KW-1133">Transmembrane helix</keyword>
<feature type="transmembrane region" description="Helical" evidence="6">
    <location>
        <begin position="289"/>
        <end position="306"/>
    </location>
</feature>
<evidence type="ECO:0000256" key="3">
    <source>
        <dbReference type="ARBA" id="ARBA00022692"/>
    </source>
</evidence>
<feature type="transmembrane region" description="Helical" evidence="6">
    <location>
        <begin position="234"/>
        <end position="254"/>
    </location>
</feature>
<dbReference type="AlphaFoldDB" id="A0A7Y0HEE0"/>
<comment type="caution">
    <text evidence="8">The sequence shown here is derived from an EMBL/GenBank/DDBJ whole genome shotgun (WGS) entry which is preliminary data.</text>
</comment>
<feature type="transmembrane region" description="Helical" evidence="6">
    <location>
        <begin position="266"/>
        <end position="283"/>
    </location>
</feature>
<dbReference type="InterPro" id="IPR000620">
    <property type="entry name" value="EamA_dom"/>
</dbReference>
<feature type="transmembrane region" description="Helical" evidence="6">
    <location>
        <begin position="21"/>
        <end position="42"/>
    </location>
</feature>
<evidence type="ECO:0000256" key="2">
    <source>
        <dbReference type="ARBA" id="ARBA00007362"/>
    </source>
</evidence>
<dbReference type="EMBL" id="JABBNT010000002">
    <property type="protein sequence ID" value="NMM44585.1"/>
    <property type="molecule type" value="Genomic_DNA"/>
</dbReference>
<dbReference type="Proteomes" id="UP000539372">
    <property type="component" value="Unassembled WGS sequence"/>
</dbReference>
<evidence type="ECO:0000259" key="7">
    <source>
        <dbReference type="Pfam" id="PF00892"/>
    </source>
</evidence>
<keyword evidence="3 6" id="KW-0812">Transmembrane</keyword>
<reference evidence="8 9" key="1">
    <citation type="submission" date="2020-04" db="EMBL/GenBank/DDBJ databases">
        <title>Rhodospirillaceae bacterium KN72 isolated from deep sea.</title>
        <authorList>
            <person name="Zhang D.-C."/>
        </authorList>
    </citation>
    <scope>NUCLEOTIDE SEQUENCE [LARGE SCALE GENOMIC DNA]</scope>
    <source>
        <strain evidence="8 9">KN72</strain>
    </source>
</reference>
<dbReference type="PANTHER" id="PTHR32322:SF2">
    <property type="entry name" value="EAMA DOMAIN-CONTAINING PROTEIN"/>
    <property type="match status" value="1"/>
</dbReference>
<dbReference type="Pfam" id="PF00892">
    <property type="entry name" value="EamA"/>
    <property type="match status" value="2"/>
</dbReference>
<feature type="domain" description="EamA" evidence="7">
    <location>
        <begin position="170"/>
        <end position="306"/>
    </location>
</feature>
<feature type="transmembrane region" description="Helical" evidence="6">
    <location>
        <begin position="144"/>
        <end position="165"/>
    </location>
</feature>
<dbReference type="SUPFAM" id="SSF103481">
    <property type="entry name" value="Multidrug resistance efflux transporter EmrE"/>
    <property type="match status" value="2"/>
</dbReference>
<dbReference type="GO" id="GO:0016020">
    <property type="term" value="C:membrane"/>
    <property type="evidence" value="ECO:0007669"/>
    <property type="project" value="UniProtKB-SubCell"/>
</dbReference>
<comment type="similarity">
    <text evidence="2">Belongs to the EamA transporter family.</text>
</comment>
<keyword evidence="5 6" id="KW-0472">Membrane</keyword>
<proteinExistence type="inferred from homology"/>
<evidence type="ECO:0000256" key="6">
    <source>
        <dbReference type="SAM" id="Phobius"/>
    </source>
</evidence>
<comment type="subcellular location">
    <subcellularLocation>
        <location evidence="1">Membrane</location>
        <topology evidence="1">Multi-pass membrane protein</topology>
    </subcellularLocation>
</comment>
<dbReference type="RefSeq" id="WP_169624884.1">
    <property type="nucleotide sequence ID" value="NZ_JABBNT010000002.1"/>
</dbReference>
<evidence type="ECO:0000256" key="4">
    <source>
        <dbReference type="ARBA" id="ARBA00022989"/>
    </source>
</evidence>
<feature type="transmembrane region" description="Helical" evidence="6">
    <location>
        <begin position="171"/>
        <end position="188"/>
    </location>
</feature>
<evidence type="ECO:0000256" key="5">
    <source>
        <dbReference type="ARBA" id="ARBA00023136"/>
    </source>
</evidence>
<keyword evidence="9" id="KW-1185">Reference proteome</keyword>
<dbReference type="InterPro" id="IPR050638">
    <property type="entry name" value="AA-Vitamin_Transporters"/>
</dbReference>
<accession>A0A7Y0HEE0</accession>
<evidence type="ECO:0000313" key="8">
    <source>
        <dbReference type="EMBL" id="NMM44585.1"/>
    </source>
</evidence>
<feature type="transmembrane region" description="Helical" evidence="6">
    <location>
        <begin position="86"/>
        <end position="105"/>
    </location>
</feature>
<protein>
    <submittedName>
        <fullName evidence="8">DMT family transporter</fullName>
    </submittedName>
</protein>
<feature type="transmembrane region" description="Helical" evidence="6">
    <location>
        <begin position="200"/>
        <end position="219"/>
    </location>
</feature>
<dbReference type="PANTHER" id="PTHR32322">
    <property type="entry name" value="INNER MEMBRANE TRANSPORTER"/>
    <property type="match status" value="1"/>
</dbReference>
<sequence>MTDRSTQPAGILADAESERKLATVLLFLTPFFFCANMLVAKATVGVIPPIHLAFLRWSATFILLMPLVGPRLWVRRGAIFREWMDLLVLGALGMGVCGAFVYIGAESTSATNIGLIYSASPVLIILLSGMFYGEDVSRRQILGVAASLAGVLVIVCRGDLGVLLSLNFTSGDLWIVASTISWAVYSVLSRHRPSEMGLSTRFAAVTLAGVIVLAPFTAWEASQGHVPDYNWETFGWIAMLACIASFGAYQLYSYVQKVLGAGRSSLLMYLVPLYNAGLAWALLGEQPKMYHMVGALMVLPGLMLATRKGK</sequence>
<evidence type="ECO:0000313" key="9">
    <source>
        <dbReference type="Proteomes" id="UP000539372"/>
    </source>
</evidence>
<name>A0A7Y0HEE0_9PROT</name>
<feature type="domain" description="EamA" evidence="7">
    <location>
        <begin position="23"/>
        <end position="155"/>
    </location>
</feature>
<evidence type="ECO:0000256" key="1">
    <source>
        <dbReference type="ARBA" id="ARBA00004141"/>
    </source>
</evidence>
<feature type="transmembrane region" description="Helical" evidence="6">
    <location>
        <begin position="54"/>
        <end position="74"/>
    </location>
</feature>
<organism evidence="8 9">
    <name type="scientific">Pacificispira spongiicola</name>
    <dbReference type="NCBI Taxonomy" id="2729598"/>
    <lineage>
        <taxon>Bacteria</taxon>
        <taxon>Pseudomonadati</taxon>
        <taxon>Pseudomonadota</taxon>
        <taxon>Alphaproteobacteria</taxon>
        <taxon>Rhodospirillales</taxon>
        <taxon>Rhodospirillaceae</taxon>
        <taxon>Pacificispira</taxon>
    </lineage>
</organism>